<dbReference type="InterPro" id="IPR000212">
    <property type="entry name" value="DNA_helicase_UvrD/REP"/>
</dbReference>
<evidence type="ECO:0000256" key="2">
    <source>
        <dbReference type="ARBA" id="ARBA00022801"/>
    </source>
</evidence>
<dbReference type="RefSeq" id="WP_103094151.1">
    <property type="nucleotide sequence ID" value="NZ_LYMM01000001.1"/>
</dbReference>
<dbReference type="InterPro" id="IPR014017">
    <property type="entry name" value="DNA_helicase_UvrD-like_C"/>
</dbReference>
<feature type="domain" description="UvrD-like helicase ATP-binding" evidence="10">
    <location>
        <begin position="27"/>
        <end position="306"/>
    </location>
</feature>
<evidence type="ECO:0000256" key="1">
    <source>
        <dbReference type="ARBA" id="ARBA00022741"/>
    </source>
</evidence>
<sequence>MLTPIWGGRAGRRLDAHGLRRNHAPMTPTAEQQAILDRSPSGTIKVVAGAGCGKTSTLVQYSRRWPATALYLAFNRAIADEAGRRFPPIIETRTAHSFAHRALKVGQRNAELIPRYRHEHLRAFDRMIHPVPGMSDWQVRAAILRTIDSFLIDAGSKIRPDHCDLVVKSQRIAVREMTRDIVKSLLKFERHDLPITHDTYLKSFELWHRIEGQFAYMLLDEAQDLNPVLISIARKAGLPTILVGDPYQSIYRFRGAVDAMQQFDAPELPLTLSWRFGPEIAQLANRILRHSSKPPRHRLHGNPRQETEIVRYGGRLQPRPGTAILARTNARLFESLAAIDKPFHLIGGISDLHRQLSSALALRQRRHHHITDPGVARFTSWALFEHAAGRGDGEARRLLDIVERHGERLPDILTRLGHLHREREADAGLIISTAHKAKGREFDTVVVLDDFDDPADLVARRQKDAKWTTEADQQVNLLYVACTRATNRLYLAPKLFDALC</sequence>
<dbReference type="Pfam" id="PF00580">
    <property type="entry name" value="UvrD-helicase"/>
    <property type="match status" value="1"/>
</dbReference>
<accession>A0A2K2G745</accession>
<dbReference type="EMBL" id="LYMM01000001">
    <property type="protein sequence ID" value="PNU06861.1"/>
    <property type="molecule type" value="Genomic_DNA"/>
</dbReference>
<dbReference type="GO" id="GO:0005524">
    <property type="term" value="F:ATP binding"/>
    <property type="evidence" value="ECO:0007669"/>
    <property type="project" value="UniProtKB-UniRule"/>
</dbReference>
<dbReference type="GO" id="GO:0000724">
    <property type="term" value="P:double-strand break repair via homologous recombination"/>
    <property type="evidence" value="ECO:0007669"/>
    <property type="project" value="TreeGrafter"/>
</dbReference>
<dbReference type="InterPro" id="IPR014016">
    <property type="entry name" value="UvrD-like_ATP-bd"/>
</dbReference>
<name>A0A2K2G745_9SPHN</name>
<keyword evidence="1 9" id="KW-0547">Nucleotide-binding</keyword>
<dbReference type="Gene3D" id="3.40.50.300">
    <property type="entry name" value="P-loop containing nucleotide triphosphate hydrolases"/>
    <property type="match status" value="2"/>
</dbReference>
<organism evidence="11 12">
    <name type="scientific">Novosphingobium guangzhouense</name>
    <dbReference type="NCBI Taxonomy" id="1850347"/>
    <lineage>
        <taxon>Bacteria</taxon>
        <taxon>Pseudomonadati</taxon>
        <taxon>Pseudomonadota</taxon>
        <taxon>Alphaproteobacteria</taxon>
        <taxon>Sphingomonadales</taxon>
        <taxon>Sphingomonadaceae</taxon>
        <taxon>Novosphingobium</taxon>
    </lineage>
</organism>
<dbReference type="EC" id="5.6.2.4" evidence="7"/>
<evidence type="ECO:0000313" key="12">
    <source>
        <dbReference type="Proteomes" id="UP000236327"/>
    </source>
</evidence>
<keyword evidence="4 9" id="KW-0067">ATP-binding</keyword>
<evidence type="ECO:0000256" key="9">
    <source>
        <dbReference type="PROSITE-ProRule" id="PRU00560"/>
    </source>
</evidence>
<evidence type="ECO:0000256" key="8">
    <source>
        <dbReference type="ARBA" id="ARBA00048988"/>
    </source>
</evidence>
<dbReference type="InterPro" id="IPR027417">
    <property type="entry name" value="P-loop_NTPase"/>
</dbReference>
<dbReference type="GO" id="GO:0003677">
    <property type="term" value="F:DNA binding"/>
    <property type="evidence" value="ECO:0007669"/>
    <property type="project" value="InterPro"/>
</dbReference>
<evidence type="ECO:0000259" key="10">
    <source>
        <dbReference type="PROSITE" id="PS51198"/>
    </source>
</evidence>
<dbReference type="GO" id="GO:0016887">
    <property type="term" value="F:ATP hydrolysis activity"/>
    <property type="evidence" value="ECO:0007669"/>
    <property type="project" value="RHEA"/>
</dbReference>
<evidence type="ECO:0000256" key="7">
    <source>
        <dbReference type="ARBA" id="ARBA00034808"/>
    </source>
</evidence>
<evidence type="ECO:0000256" key="5">
    <source>
        <dbReference type="ARBA" id="ARBA00023235"/>
    </source>
</evidence>
<evidence type="ECO:0000256" key="3">
    <source>
        <dbReference type="ARBA" id="ARBA00022806"/>
    </source>
</evidence>
<comment type="catalytic activity">
    <reaction evidence="6">
        <text>Couples ATP hydrolysis with the unwinding of duplex DNA by translocating in the 3'-5' direction.</text>
        <dbReference type="EC" id="5.6.2.4"/>
    </reaction>
</comment>
<dbReference type="AlphaFoldDB" id="A0A2K2G745"/>
<keyword evidence="2 9" id="KW-0378">Hydrolase</keyword>
<proteinExistence type="predicted"/>
<feature type="binding site" evidence="9">
    <location>
        <begin position="48"/>
        <end position="55"/>
    </location>
    <ligand>
        <name>ATP</name>
        <dbReference type="ChEBI" id="CHEBI:30616"/>
    </ligand>
</feature>
<evidence type="ECO:0000256" key="6">
    <source>
        <dbReference type="ARBA" id="ARBA00034617"/>
    </source>
</evidence>
<keyword evidence="5" id="KW-0413">Isomerase</keyword>
<gene>
    <name evidence="11" type="ORF">A8V01_01440</name>
</gene>
<dbReference type="PROSITE" id="PS51198">
    <property type="entry name" value="UVRD_HELICASE_ATP_BIND"/>
    <property type="match status" value="1"/>
</dbReference>
<comment type="caution">
    <text evidence="11">The sequence shown here is derived from an EMBL/GenBank/DDBJ whole genome shotgun (WGS) entry which is preliminary data.</text>
</comment>
<dbReference type="PANTHER" id="PTHR11070:SF30">
    <property type="entry name" value="F-BOX DNA HELICASE 1"/>
    <property type="match status" value="1"/>
</dbReference>
<reference evidence="11 12" key="1">
    <citation type="submission" date="2016-05" db="EMBL/GenBank/DDBJ databases">
        <title>Complete genome sequence of Novosphingobium guangzhouense SA925(T).</title>
        <authorList>
            <person name="Sha S."/>
        </authorList>
    </citation>
    <scope>NUCLEOTIDE SEQUENCE [LARGE SCALE GENOMIC DNA]</scope>
    <source>
        <strain evidence="11 12">SA925</strain>
    </source>
</reference>
<dbReference type="Proteomes" id="UP000236327">
    <property type="component" value="Unassembled WGS sequence"/>
</dbReference>
<comment type="catalytic activity">
    <reaction evidence="8">
        <text>ATP + H2O = ADP + phosphate + H(+)</text>
        <dbReference type="Rhea" id="RHEA:13065"/>
        <dbReference type="ChEBI" id="CHEBI:15377"/>
        <dbReference type="ChEBI" id="CHEBI:15378"/>
        <dbReference type="ChEBI" id="CHEBI:30616"/>
        <dbReference type="ChEBI" id="CHEBI:43474"/>
        <dbReference type="ChEBI" id="CHEBI:456216"/>
        <dbReference type="EC" id="5.6.2.4"/>
    </reaction>
</comment>
<dbReference type="PANTHER" id="PTHR11070">
    <property type="entry name" value="UVRD / RECB / PCRA DNA HELICASE FAMILY MEMBER"/>
    <property type="match status" value="1"/>
</dbReference>
<evidence type="ECO:0000256" key="4">
    <source>
        <dbReference type="ARBA" id="ARBA00022840"/>
    </source>
</evidence>
<evidence type="ECO:0000313" key="11">
    <source>
        <dbReference type="EMBL" id="PNU06861.1"/>
    </source>
</evidence>
<protein>
    <recommendedName>
        <fullName evidence="7">DNA 3'-5' helicase</fullName>
        <ecNumber evidence="7">5.6.2.4</ecNumber>
    </recommendedName>
</protein>
<dbReference type="GO" id="GO:0043138">
    <property type="term" value="F:3'-5' DNA helicase activity"/>
    <property type="evidence" value="ECO:0007669"/>
    <property type="project" value="UniProtKB-EC"/>
</dbReference>
<keyword evidence="12" id="KW-1185">Reference proteome</keyword>
<dbReference type="Pfam" id="PF13361">
    <property type="entry name" value="UvrD_C"/>
    <property type="match status" value="1"/>
</dbReference>
<dbReference type="OrthoDB" id="7211215at2"/>
<keyword evidence="3 9" id="KW-0347">Helicase</keyword>
<dbReference type="GO" id="GO:0031297">
    <property type="term" value="P:replication fork processing"/>
    <property type="evidence" value="ECO:0007669"/>
    <property type="project" value="TreeGrafter"/>
</dbReference>
<dbReference type="SUPFAM" id="SSF52540">
    <property type="entry name" value="P-loop containing nucleoside triphosphate hydrolases"/>
    <property type="match status" value="1"/>
</dbReference>